<evidence type="ECO:0000259" key="2">
    <source>
        <dbReference type="Pfam" id="PF25976"/>
    </source>
</evidence>
<dbReference type="Pfam" id="PF25976">
    <property type="entry name" value="LpqB_N"/>
    <property type="match status" value="1"/>
</dbReference>
<organism evidence="3 4">
    <name type="scientific">Sinomonas cyclohexanicum</name>
    <name type="common">Corynebacterium cyclohexanicum</name>
    <dbReference type="NCBI Taxonomy" id="322009"/>
    <lineage>
        <taxon>Bacteria</taxon>
        <taxon>Bacillati</taxon>
        <taxon>Actinomycetota</taxon>
        <taxon>Actinomycetes</taxon>
        <taxon>Micrococcales</taxon>
        <taxon>Micrococcaceae</taxon>
        <taxon>Sinomonas</taxon>
    </lineage>
</organism>
<dbReference type="Proteomes" id="UP001319861">
    <property type="component" value="Chromosome"/>
</dbReference>
<keyword evidence="4" id="KW-1185">Reference proteome</keyword>
<keyword evidence="1" id="KW-1133">Transmembrane helix</keyword>
<name>A0ABM7PXC6_SINCY</name>
<evidence type="ECO:0000313" key="4">
    <source>
        <dbReference type="Proteomes" id="UP001319861"/>
    </source>
</evidence>
<reference evidence="3 4" key="1">
    <citation type="journal article" date="2021" name="J. Biosci. Bioeng.">
        <title>Identification and characterization of a chc gene cluster responsible for the aromatization pathway of cyclohexanecarboxylate degradation in Sinomonas cyclohexanicum ATCC 51369.</title>
        <authorList>
            <person name="Yamamoto T."/>
            <person name="Hasegawa Y."/>
            <person name="Lau P.C.K."/>
            <person name="Iwaki H."/>
        </authorList>
    </citation>
    <scope>NUCLEOTIDE SEQUENCE [LARGE SCALE GENOMIC DNA]</scope>
    <source>
        <strain evidence="3 4">ATCC 51369</strain>
    </source>
</reference>
<keyword evidence="1" id="KW-0472">Membrane</keyword>
<accession>A0ABM7PXC6</accession>
<sequence>MRHAVAMAGERKGPDRVLITVLAVIAVLVVGSLAIVLLRGQPQQLDPKSPAGVVQRYAAAVVDSDQAEAQQYLSQRALANCAGGYSGAIGASNDLRITLGSETVRDSTATVVVGITRSGGAGPLGSGEYTEDGVFQLVKADGTWYIDSAPYSLLACVPKGVTY</sequence>
<feature type="transmembrane region" description="Helical" evidence="1">
    <location>
        <begin position="17"/>
        <end position="38"/>
    </location>
</feature>
<evidence type="ECO:0000313" key="3">
    <source>
        <dbReference type="EMBL" id="BCT76953.1"/>
    </source>
</evidence>
<feature type="domain" description="Lipoprotein LpqB N-terminal" evidence="2">
    <location>
        <begin position="48"/>
        <end position="154"/>
    </location>
</feature>
<dbReference type="EMBL" id="AP024525">
    <property type="protein sequence ID" value="BCT76953.1"/>
    <property type="molecule type" value="Genomic_DNA"/>
</dbReference>
<evidence type="ECO:0000256" key="1">
    <source>
        <dbReference type="SAM" id="Phobius"/>
    </source>
</evidence>
<proteinExistence type="predicted"/>
<keyword evidence="1" id="KW-0812">Transmembrane</keyword>
<protein>
    <recommendedName>
        <fullName evidence="2">Lipoprotein LpqB N-terminal domain-containing protein</fullName>
    </recommendedName>
</protein>
<dbReference type="InterPro" id="IPR059026">
    <property type="entry name" value="LpqB_N"/>
</dbReference>
<gene>
    <name evidence="3" type="ORF">SCMU_27950</name>
</gene>